<dbReference type="Pfam" id="PF05729">
    <property type="entry name" value="NACHT"/>
    <property type="match status" value="1"/>
</dbReference>
<dbReference type="PANTHER" id="PTHR46312:SF2">
    <property type="entry name" value="NUCLEOTIDE-BINDING OLIGOMERIZATION DOMAIN-CONTAINING PROTEIN 2-LIKE"/>
    <property type="match status" value="1"/>
</dbReference>
<dbReference type="Gene3D" id="3.40.50.300">
    <property type="entry name" value="P-loop containing nucleotide triphosphate hydrolases"/>
    <property type="match status" value="1"/>
</dbReference>
<name>A0A9Q1CT00_HOLLE</name>
<accession>A0A9Q1CT00</accession>
<gene>
    <name evidence="2" type="ORF">HOLleu_04203</name>
</gene>
<evidence type="ECO:0000259" key="1">
    <source>
        <dbReference type="PROSITE" id="PS50837"/>
    </source>
</evidence>
<dbReference type="EMBL" id="JAIZAY010000001">
    <property type="protein sequence ID" value="KAJ8050846.1"/>
    <property type="molecule type" value="Genomic_DNA"/>
</dbReference>
<protein>
    <recommendedName>
        <fullName evidence="1">NACHT domain-containing protein</fullName>
    </recommendedName>
</protein>
<dbReference type="OrthoDB" id="120976at2759"/>
<evidence type="ECO:0000313" key="3">
    <source>
        <dbReference type="Proteomes" id="UP001152320"/>
    </source>
</evidence>
<dbReference type="InterPro" id="IPR007111">
    <property type="entry name" value="NACHT_NTPase"/>
</dbReference>
<dbReference type="InterPro" id="IPR027417">
    <property type="entry name" value="P-loop_NTPase"/>
</dbReference>
<keyword evidence="3" id="KW-1185">Reference proteome</keyword>
<comment type="caution">
    <text evidence="2">The sequence shown here is derived from an EMBL/GenBank/DDBJ whole genome shotgun (WGS) entry which is preliminary data.</text>
</comment>
<dbReference type="PANTHER" id="PTHR46312">
    <property type="entry name" value="NACHT DOMAIN-CONTAINING PROTEIN"/>
    <property type="match status" value="1"/>
</dbReference>
<feature type="domain" description="NACHT" evidence="1">
    <location>
        <begin position="232"/>
        <end position="354"/>
    </location>
</feature>
<dbReference type="PROSITE" id="PS50837">
    <property type="entry name" value="NACHT"/>
    <property type="match status" value="1"/>
</dbReference>
<dbReference type="AlphaFoldDB" id="A0A9Q1CT00"/>
<organism evidence="2 3">
    <name type="scientific">Holothuria leucospilota</name>
    <name type="common">Black long sea cucumber</name>
    <name type="synonym">Mertensiothuria leucospilota</name>
    <dbReference type="NCBI Taxonomy" id="206669"/>
    <lineage>
        <taxon>Eukaryota</taxon>
        <taxon>Metazoa</taxon>
        <taxon>Echinodermata</taxon>
        <taxon>Eleutherozoa</taxon>
        <taxon>Echinozoa</taxon>
        <taxon>Holothuroidea</taxon>
        <taxon>Aspidochirotacea</taxon>
        <taxon>Aspidochirotida</taxon>
        <taxon>Holothuriidae</taxon>
        <taxon>Holothuria</taxon>
    </lineage>
</organism>
<dbReference type="Proteomes" id="UP001152320">
    <property type="component" value="Chromosome 1"/>
</dbReference>
<proteinExistence type="predicted"/>
<sequence length="806" mass="92261">MSTAKNESSFGITLLRFLGFKDTSVTSSVREHLKLKDSKSTRRPNLDVGLSKTARDSKMHKEMHRTRFEDCCKELSTVLTPDICNKLADYFGFTTRQKAFRKSSTLVTAFVQTLNDQRLIKPNDSSLLENGLKNVGETVLASRVTEMFRKPLLKVDVYTLQDLHWQFVYNLKQSYASQCEVIGTLDQEYYIDQLYIDGRVEVLISDDGINGIKMWKELEKYHDIASIALRNERVILEGSPGYGKSMLMLQLVYEWCGRVGTSPMSQVDLVFLLKLEKIDGDQNIYHAVRRMLLPDESPIDVEIIENIVLNCSSVMFLIDGLHKMSEDRNHWISNFLLHEAKTKRFPVVVTARPGLLPEKYLLEMQRCRLCGFDFKAKETYVRKIVLANNKDGAEETSNKVNRIVGRASFSDIPLLFCNFAYMVSQEKYGGDASAITTVFGNIMSSITGSAKTKIVAEARDISENSDQYSIGKVAYDTLMKNEETMVCTKEELTDVIGRTRYNLYKDIGVLQEGEVNRLKPTSQPPDYYNCELCTGVSFCHNIFVEWYAAHYLVKQTNCLTYLQDISPVKFPNVFRFCCGLQPSNAGEIIDHIKQYAGGERFALLCSVEKHGRFDNAIKESVIDLCSQDVTFSIDDSRLMQRSMMEIVELALLLEIPVSRLSLINCLDFSHLYEERLFLLSGEALSSHRLQNVKAIQITEKVRRLDHQQTEKIMKFATKCCQLTTLIFLDCLPPWTTTTKAQRTQRNIKVQWVSKMLNTYQLNTLGKWEFNGKELPIHDYNKEVCCFEKQPITQKSSKEKEQPICSP</sequence>
<dbReference type="SUPFAM" id="SSF52540">
    <property type="entry name" value="P-loop containing nucleoside triphosphate hydrolases"/>
    <property type="match status" value="1"/>
</dbReference>
<reference evidence="2" key="1">
    <citation type="submission" date="2021-10" db="EMBL/GenBank/DDBJ databases">
        <title>Tropical sea cucumber genome reveals ecological adaptation and Cuvierian tubules defense mechanism.</title>
        <authorList>
            <person name="Chen T."/>
        </authorList>
    </citation>
    <scope>NUCLEOTIDE SEQUENCE</scope>
    <source>
        <strain evidence="2">Nanhai2018</strain>
        <tissue evidence="2">Muscle</tissue>
    </source>
</reference>
<evidence type="ECO:0000313" key="2">
    <source>
        <dbReference type="EMBL" id="KAJ8050846.1"/>
    </source>
</evidence>